<dbReference type="Proteomes" id="UP001163223">
    <property type="component" value="Chromosome"/>
</dbReference>
<keyword evidence="1" id="KW-0812">Transmembrane</keyword>
<gene>
    <name evidence="1" type="ORF">OXU80_03085</name>
</gene>
<keyword evidence="2" id="KW-1185">Reference proteome</keyword>
<proteinExistence type="predicted"/>
<accession>A0ACD4NRB6</accession>
<evidence type="ECO:0000313" key="2">
    <source>
        <dbReference type="Proteomes" id="UP001163223"/>
    </source>
</evidence>
<protein>
    <submittedName>
        <fullName evidence="1">Lysylphosphatidylglycerol synthase transmembrane domain-containing protein</fullName>
    </submittedName>
</protein>
<evidence type="ECO:0000313" key="1">
    <source>
        <dbReference type="EMBL" id="WAJ29237.1"/>
    </source>
</evidence>
<keyword evidence="1" id="KW-0472">Membrane</keyword>
<sequence length="322" mass="33899">MTSLTLPSARQTEFAVIASVVGFVALAAVAAVAAGGAEIWAQLSRISLGLLASLLALSLLNYGLRILRWHLYARHLGLEPTLKQSAMTYVAGFAMTTTPGRVGEAFRLWLMERVEGHRYDRTLPLLVADRISDMGAVGLLLLVGLSASTAQPWLLAVAAAATSVMVVLALWPRSAASAVYHGYRLFGRWPRLFGRARKAARDTAALFTPKLALSTLVLAVIGWAAECFALYLTLHALGAEVGLFFCVLVFTAGMLVGALTLVPGGLGGTEGTMLALLAIAGVPMSIAIPATVVSRVTTLWFAVGLGFAVMPAALRQARAAAR</sequence>
<reference evidence="1" key="1">
    <citation type="submission" date="2022-11" db="EMBL/GenBank/DDBJ databases">
        <title>beta-Carotene-producing bacterium, Jeongeuplla avenae sp. nov., alleviates the salt stress of Arabidopsis seedlings.</title>
        <authorList>
            <person name="Jiang L."/>
            <person name="Lee J."/>
        </authorList>
    </citation>
    <scope>NUCLEOTIDE SEQUENCE</scope>
    <source>
        <strain evidence="1">DY_R2A_6</strain>
    </source>
</reference>
<dbReference type="EMBL" id="CP113520">
    <property type="protein sequence ID" value="WAJ29237.1"/>
    <property type="molecule type" value="Genomic_DNA"/>
</dbReference>
<name>A0ACD4NRB6_9HYPH</name>
<organism evidence="1 2">
    <name type="scientific">Antarcticirhabdus aurantiaca</name>
    <dbReference type="NCBI Taxonomy" id="2606717"/>
    <lineage>
        <taxon>Bacteria</taxon>
        <taxon>Pseudomonadati</taxon>
        <taxon>Pseudomonadota</taxon>
        <taxon>Alphaproteobacteria</taxon>
        <taxon>Hyphomicrobiales</taxon>
        <taxon>Aurantimonadaceae</taxon>
        <taxon>Antarcticirhabdus</taxon>
    </lineage>
</organism>